<dbReference type="OrthoDB" id="5974599at2759"/>
<reference evidence="2" key="1">
    <citation type="submission" date="2021-03" db="EMBL/GenBank/DDBJ databases">
        <authorList>
            <person name="Bekaert M."/>
        </authorList>
    </citation>
    <scope>NUCLEOTIDE SEQUENCE</scope>
</reference>
<name>A0A8S3RTG0_MYTED</name>
<dbReference type="AlphaFoldDB" id="A0A8S3RTG0"/>
<evidence type="ECO:0000259" key="1">
    <source>
        <dbReference type="Pfam" id="PF03281"/>
    </source>
</evidence>
<dbReference type="InterPro" id="IPR046903">
    <property type="entry name" value="Mab-21-like_nuc_Trfase"/>
</dbReference>
<gene>
    <name evidence="2" type="ORF">MEDL_22321</name>
</gene>
<evidence type="ECO:0000313" key="3">
    <source>
        <dbReference type="Proteomes" id="UP000683360"/>
    </source>
</evidence>
<evidence type="ECO:0000313" key="2">
    <source>
        <dbReference type="EMBL" id="CAG2208109.1"/>
    </source>
</evidence>
<protein>
    <recommendedName>
        <fullName evidence="1">Mab-21-like nucleotidyltransferase domain-containing protein</fullName>
    </recommendedName>
</protein>
<proteinExistence type="predicted"/>
<dbReference type="Pfam" id="PF03281">
    <property type="entry name" value="Mab-21"/>
    <property type="match status" value="1"/>
</dbReference>
<organism evidence="2 3">
    <name type="scientific">Mytilus edulis</name>
    <name type="common">Blue mussel</name>
    <dbReference type="NCBI Taxonomy" id="6550"/>
    <lineage>
        <taxon>Eukaryota</taxon>
        <taxon>Metazoa</taxon>
        <taxon>Spiralia</taxon>
        <taxon>Lophotrochozoa</taxon>
        <taxon>Mollusca</taxon>
        <taxon>Bivalvia</taxon>
        <taxon>Autobranchia</taxon>
        <taxon>Pteriomorphia</taxon>
        <taxon>Mytilida</taxon>
        <taxon>Mytiloidea</taxon>
        <taxon>Mytilidae</taxon>
        <taxon>Mytilinae</taxon>
        <taxon>Mytilus</taxon>
    </lineage>
</organism>
<dbReference type="EMBL" id="CAJPWZ010001103">
    <property type="protein sequence ID" value="CAG2208109.1"/>
    <property type="molecule type" value="Genomic_DNA"/>
</dbReference>
<comment type="caution">
    <text evidence="2">The sequence shown here is derived from an EMBL/GenBank/DDBJ whole genome shotgun (WGS) entry which is preliminary data.</text>
</comment>
<accession>A0A8S3RTG0</accession>
<feature type="domain" description="Mab-21-like nucleotidyltransferase" evidence="1">
    <location>
        <begin position="75"/>
        <end position="138"/>
    </location>
</feature>
<keyword evidence="3" id="KW-1185">Reference proteome</keyword>
<dbReference type="Proteomes" id="UP000683360">
    <property type="component" value="Unassembled WGS sequence"/>
</dbReference>
<sequence length="154" mass="17843">MTRKFEVIQGIIWKNFPVTTSWKDLKQIKSTSTNESNSPKRLEIARNVSYLNATDVEDKYKSVIDDTDHVDCLMGAKWPDEASEWTKRPRFCNWPTKELINAIIESGYILAGVGSKESNHSHIQWRLSFNRAELLLIESFNETQIHCIWLLKSA</sequence>